<dbReference type="Proteomes" id="UP000184442">
    <property type="component" value="Unassembled WGS sequence"/>
</dbReference>
<dbReference type="PANTHER" id="PTHR30487">
    <property type="entry name" value="TYPE 4 PREPILIN-LIKE PROTEINS LEADER PEPTIDE-PROCESSING ENZYME"/>
    <property type="match status" value="1"/>
</dbReference>
<protein>
    <submittedName>
        <fullName evidence="4">Type IV leader peptidase family protein</fullName>
    </submittedName>
</protein>
<dbReference type="GO" id="GO:0004190">
    <property type="term" value="F:aspartic-type endopeptidase activity"/>
    <property type="evidence" value="ECO:0007669"/>
    <property type="project" value="InterPro"/>
</dbReference>
<comment type="similarity">
    <text evidence="1">Belongs to the peptidase A24 family.</text>
</comment>
<dbReference type="STRING" id="1122184.SAMN02745176_03550"/>
<name>A0A1M6J9Y1_9FIRM</name>
<reference evidence="4 5" key="1">
    <citation type="submission" date="2016-11" db="EMBL/GenBank/DDBJ databases">
        <authorList>
            <person name="Jaros S."/>
            <person name="Januszkiewicz K."/>
            <person name="Wedrychowicz H."/>
        </authorList>
    </citation>
    <scope>NUCLEOTIDE SEQUENCE [LARGE SCALE GENOMIC DNA]</scope>
    <source>
        <strain evidence="4 5">DSM 19022</strain>
    </source>
</reference>
<feature type="transmembrane region" description="Helical" evidence="2">
    <location>
        <begin position="41"/>
        <end position="62"/>
    </location>
</feature>
<dbReference type="GO" id="GO:0005886">
    <property type="term" value="C:plasma membrane"/>
    <property type="evidence" value="ECO:0007669"/>
    <property type="project" value="TreeGrafter"/>
</dbReference>
<dbReference type="EMBL" id="FQZS01000058">
    <property type="protein sequence ID" value="SHJ43526.1"/>
    <property type="molecule type" value="Genomic_DNA"/>
</dbReference>
<organism evidence="4 5">
    <name type="scientific">Lutispora thermophila DSM 19022</name>
    <dbReference type="NCBI Taxonomy" id="1122184"/>
    <lineage>
        <taxon>Bacteria</taxon>
        <taxon>Bacillati</taxon>
        <taxon>Bacillota</taxon>
        <taxon>Clostridia</taxon>
        <taxon>Lutisporales</taxon>
        <taxon>Lutisporaceae</taxon>
        <taxon>Lutispora</taxon>
    </lineage>
</organism>
<evidence type="ECO:0000256" key="2">
    <source>
        <dbReference type="SAM" id="Phobius"/>
    </source>
</evidence>
<keyword evidence="2" id="KW-1133">Transmembrane helix</keyword>
<feature type="transmembrane region" description="Helical" evidence="2">
    <location>
        <begin position="118"/>
        <end position="136"/>
    </location>
</feature>
<keyword evidence="2" id="KW-0812">Transmembrane</keyword>
<dbReference type="InterPro" id="IPR050882">
    <property type="entry name" value="Prepilin_peptidase/N-MTase"/>
</dbReference>
<dbReference type="Gene3D" id="1.20.120.1220">
    <property type="match status" value="1"/>
</dbReference>
<evidence type="ECO:0000313" key="4">
    <source>
        <dbReference type="EMBL" id="SHJ43526.1"/>
    </source>
</evidence>
<feature type="transmembrane region" description="Helical" evidence="2">
    <location>
        <begin position="88"/>
        <end position="106"/>
    </location>
</feature>
<dbReference type="RefSeq" id="WP_073028217.1">
    <property type="nucleotide sequence ID" value="NZ_FQZS01000058.1"/>
</dbReference>
<dbReference type="Pfam" id="PF01478">
    <property type="entry name" value="Peptidase_A24"/>
    <property type="match status" value="1"/>
</dbReference>
<evidence type="ECO:0000256" key="1">
    <source>
        <dbReference type="ARBA" id="ARBA00005801"/>
    </source>
</evidence>
<dbReference type="AlphaFoldDB" id="A0A1M6J9Y1"/>
<proteinExistence type="inferred from homology"/>
<accession>A0A1M6J9Y1</accession>
<sequence>MTSAVSSYEDIKKLEISNRTTIIALIIGVGVAVYNNNLFDAYKGAIIMAAPLYVIAYIYLAITNEQGLGGGDIKIAFIYGLYLKEAELIYAAYFITFFLAGIFLLIRKAIRSKSENSGIPLIPFMSLGTTVAYIMINIR</sequence>
<dbReference type="InterPro" id="IPR000045">
    <property type="entry name" value="Prepilin_IV_endopep_pep"/>
</dbReference>
<feature type="transmembrane region" description="Helical" evidence="2">
    <location>
        <begin position="16"/>
        <end position="34"/>
    </location>
</feature>
<dbReference type="GO" id="GO:0006465">
    <property type="term" value="P:signal peptide processing"/>
    <property type="evidence" value="ECO:0007669"/>
    <property type="project" value="TreeGrafter"/>
</dbReference>
<keyword evidence="5" id="KW-1185">Reference proteome</keyword>
<evidence type="ECO:0000313" key="5">
    <source>
        <dbReference type="Proteomes" id="UP000184442"/>
    </source>
</evidence>
<gene>
    <name evidence="4" type="ORF">SAMN02745176_03550</name>
</gene>
<dbReference type="PANTHER" id="PTHR30487:SF0">
    <property type="entry name" value="PREPILIN LEADER PEPTIDASE_N-METHYLTRANSFERASE-RELATED"/>
    <property type="match status" value="1"/>
</dbReference>
<keyword evidence="2" id="KW-0472">Membrane</keyword>
<evidence type="ECO:0000259" key="3">
    <source>
        <dbReference type="Pfam" id="PF01478"/>
    </source>
</evidence>
<feature type="domain" description="Prepilin type IV endopeptidase peptidase" evidence="3">
    <location>
        <begin position="4"/>
        <end position="104"/>
    </location>
</feature>